<feature type="binding site" evidence="7">
    <location>
        <position position="298"/>
    </location>
    <ligand>
        <name>a divalent metal cation</name>
        <dbReference type="ChEBI" id="CHEBI:60240"/>
    </ligand>
</feature>
<dbReference type="InterPro" id="IPR001891">
    <property type="entry name" value="Malic_OxRdtase"/>
</dbReference>
<feature type="binding site" evidence="7">
    <location>
        <position position="297"/>
    </location>
    <ligand>
        <name>a divalent metal cation</name>
        <dbReference type="ChEBI" id="CHEBI:60240"/>
    </ligand>
</feature>
<dbReference type="SMART" id="SM00919">
    <property type="entry name" value="Malic_M"/>
    <property type="match status" value="1"/>
</dbReference>
<feature type="active site" description="Proton donor" evidence="5">
    <location>
        <position position="156"/>
    </location>
</feature>
<organism evidence="11 12">
    <name type="scientific">Thecamonas trahens ATCC 50062</name>
    <dbReference type="NCBI Taxonomy" id="461836"/>
    <lineage>
        <taxon>Eukaryota</taxon>
        <taxon>Apusozoa</taxon>
        <taxon>Apusomonadida</taxon>
        <taxon>Apusomonadidae</taxon>
        <taxon>Thecamonas</taxon>
    </lineage>
</organism>
<dbReference type="FunFam" id="3.40.50.720:FF:000182">
    <property type="entry name" value="NAD-dependent malic enzyme"/>
    <property type="match status" value="1"/>
</dbReference>
<dbReference type="PANTHER" id="PTHR23406:SF32">
    <property type="entry name" value="NADP-DEPENDENT MALIC ENZYME"/>
    <property type="match status" value="1"/>
</dbReference>
<dbReference type="GO" id="GO:0046872">
    <property type="term" value="F:metal ion binding"/>
    <property type="evidence" value="ECO:0007669"/>
    <property type="project" value="UniProtKB-KW"/>
</dbReference>
<evidence type="ECO:0000259" key="9">
    <source>
        <dbReference type="SMART" id="SM00919"/>
    </source>
</evidence>
<evidence type="ECO:0000256" key="5">
    <source>
        <dbReference type="PIRSR" id="PIRSR000106-1"/>
    </source>
</evidence>
<dbReference type="SUPFAM" id="SSF51735">
    <property type="entry name" value="NAD(P)-binding Rossmann-fold domains"/>
    <property type="match status" value="1"/>
</dbReference>
<dbReference type="GO" id="GO:0005739">
    <property type="term" value="C:mitochondrion"/>
    <property type="evidence" value="ECO:0007669"/>
    <property type="project" value="TreeGrafter"/>
</dbReference>
<dbReference type="PIRSF" id="PIRSF000106">
    <property type="entry name" value="ME"/>
    <property type="match status" value="1"/>
</dbReference>
<dbReference type="Proteomes" id="UP000054408">
    <property type="component" value="Unassembled WGS sequence"/>
</dbReference>
<evidence type="ECO:0000313" key="12">
    <source>
        <dbReference type="Proteomes" id="UP000054408"/>
    </source>
</evidence>
<evidence type="ECO:0000256" key="4">
    <source>
        <dbReference type="ARBA" id="ARBA00023002"/>
    </source>
</evidence>
<sequence>MLQGVKNIVRSGWVATAVSAAFSTGVRMSTPYATDLDLSTSTARKSLRKRAAEERIKRQPYAIHKAGPMVLFDPLTNKGTGFPFAERERLNIRGLVPPAYFPPEAQMERILRSYHAIDPANAIEKYNFLSALQDRNEVLFYRILSENITEMAPIVYTPTVGEACTQFNSIFRRPRGMFFSAKDRYEMSAMVYNWPHSVDVIVVTDGSRILGLGDLGVGGMGIPIGKLALYVAAGGIHPARTMPAILDVGTNNEALLADPLYLGLRQPRLTGEDYDSLMDELMTALKFRFPEALIQFEDFSNENAARILSKYRDTHLCFNDDIQGTGAVALAGVLSAIRKQGYAPHHLPNLRIAVLGAGSAGLGVVQSLINGMIEEGATPEQAHSAFYLVDVDGLLGAERKKLSPLQKPLARTDLPDGMPMLDVVRKVKPDVLLGLSGVSGGFTEEIVKAMANSVQHPIIFPMSNPSSNTECTPAQAIEWTDGRALVATGSPFEVTTYKGKRFATSQCNNYVAFPGLGFGAIAAKASKVTDGMLYATARAIADCVTDADLEAGKLFPDPDELRETSALVATAVIKQALAEGIAQRPGLEGLSDGDIHSLVLSKMWEPAYVTLVEDARAAKHR</sequence>
<dbReference type="InterPro" id="IPR036291">
    <property type="entry name" value="NAD(P)-bd_dom_sf"/>
</dbReference>
<name>A0A0L0D1U7_THETB</name>
<dbReference type="Gene3D" id="3.40.50.720">
    <property type="entry name" value="NAD(P)-binding Rossmann-like Domain"/>
    <property type="match status" value="1"/>
</dbReference>
<protein>
    <recommendedName>
        <fullName evidence="8">Malic enzyme</fullName>
    </recommendedName>
</protein>
<dbReference type="eggNOG" id="KOG1257">
    <property type="taxonomic scope" value="Eukaryota"/>
</dbReference>
<dbReference type="InterPro" id="IPR012302">
    <property type="entry name" value="Malic_NAD-bd"/>
</dbReference>
<dbReference type="GO" id="GO:0006108">
    <property type="term" value="P:malate metabolic process"/>
    <property type="evidence" value="ECO:0007669"/>
    <property type="project" value="TreeGrafter"/>
</dbReference>
<dbReference type="STRING" id="461836.A0A0L0D1U7"/>
<dbReference type="Pfam" id="PF03949">
    <property type="entry name" value="Malic_M"/>
    <property type="match status" value="1"/>
</dbReference>
<comment type="cofactor">
    <cofactor evidence="7">
        <name>Mg(2+)</name>
        <dbReference type="ChEBI" id="CHEBI:18420"/>
    </cofactor>
    <cofactor evidence="7">
        <name>Mn(2+)</name>
        <dbReference type="ChEBI" id="CHEBI:29035"/>
    </cofactor>
    <text evidence="7">Divalent metal cations. Prefers magnesium or manganese.</text>
</comment>
<dbReference type="PROSITE" id="PS00331">
    <property type="entry name" value="MALIC_ENZYMES"/>
    <property type="match status" value="1"/>
</dbReference>
<gene>
    <name evidence="11" type="ORF">AMSG_00300</name>
</gene>
<dbReference type="OMA" id="RFAHDHP"/>
<reference evidence="11 12" key="1">
    <citation type="submission" date="2010-05" db="EMBL/GenBank/DDBJ databases">
        <title>The Genome Sequence of Thecamonas trahens ATCC 50062.</title>
        <authorList>
            <consortium name="The Broad Institute Genome Sequencing Platform"/>
            <person name="Russ C."/>
            <person name="Cuomo C."/>
            <person name="Shea T."/>
            <person name="Young S.K."/>
            <person name="Zeng Q."/>
            <person name="Koehrsen M."/>
            <person name="Haas B."/>
            <person name="Borodovsky M."/>
            <person name="Guigo R."/>
            <person name="Alvarado L."/>
            <person name="Berlin A."/>
            <person name="Bochicchio J."/>
            <person name="Borenstein D."/>
            <person name="Chapman S."/>
            <person name="Chen Z."/>
            <person name="Freedman E."/>
            <person name="Gellesch M."/>
            <person name="Goldberg J."/>
            <person name="Griggs A."/>
            <person name="Gujja S."/>
            <person name="Heilman E."/>
            <person name="Heiman D."/>
            <person name="Hepburn T."/>
            <person name="Howarth C."/>
            <person name="Jen D."/>
            <person name="Larson L."/>
            <person name="Mehta T."/>
            <person name="Park D."/>
            <person name="Pearson M."/>
            <person name="Roberts A."/>
            <person name="Saif S."/>
            <person name="Shenoy N."/>
            <person name="Sisk P."/>
            <person name="Stolte C."/>
            <person name="Sykes S."/>
            <person name="Thomson T."/>
            <person name="Walk T."/>
            <person name="White J."/>
            <person name="Yandava C."/>
            <person name="Burger G."/>
            <person name="Gray M.W."/>
            <person name="Holland P.W.H."/>
            <person name="King N."/>
            <person name="Lang F.B.F."/>
            <person name="Roger A.J."/>
            <person name="Ruiz-Trillo I."/>
            <person name="Lander E."/>
            <person name="Nusbaum C."/>
        </authorList>
    </citation>
    <scope>NUCLEOTIDE SEQUENCE [LARGE SCALE GENOMIC DNA]</scope>
    <source>
        <strain evidence="11 12">ATCC 50062</strain>
    </source>
</reference>
<dbReference type="SMART" id="SM01274">
    <property type="entry name" value="malic"/>
    <property type="match status" value="1"/>
</dbReference>
<feature type="domain" description="Malic enzyme NAD-binding" evidence="9">
    <location>
        <begin position="322"/>
        <end position="577"/>
    </location>
</feature>
<feature type="binding site" evidence="6">
    <location>
        <position position="508"/>
    </location>
    <ligand>
        <name>(S)-malate</name>
        <dbReference type="ChEBI" id="CHEBI:15589"/>
    </ligand>
</feature>
<feature type="domain" description="Malic enzyme N-terminal" evidence="10">
    <location>
        <begin position="133"/>
        <end position="312"/>
    </location>
</feature>
<dbReference type="OrthoDB" id="5365701at2759"/>
<dbReference type="EMBL" id="GL349433">
    <property type="protein sequence ID" value="KNC46181.1"/>
    <property type="molecule type" value="Genomic_DNA"/>
</dbReference>
<feature type="binding site" evidence="6">
    <location>
        <position position="208"/>
    </location>
    <ligand>
        <name>(S)-malate</name>
        <dbReference type="ChEBI" id="CHEBI:15589"/>
    </ligand>
</feature>
<dbReference type="InterPro" id="IPR046346">
    <property type="entry name" value="Aminoacid_DH-like_N_sf"/>
</dbReference>
<evidence type="ECO:0000256" key="8">
    <source>
        <dbReference type="RuleBase" id="RU003426"/>
    </source>
</evidence>
<evidence type="ECO:0000313" key="11">
    <source>
        <dbReference type="EMBL" id="KNC46181.1"/>
    </source>
</evidence>
<dbReference type="GO" id="GO:0051287">
    <property type="term" value="F:NAD binding"/>
    <property type="evidence" value="ECO:0007669"/>
    <property type="project" value="InterPro"/>
</dbReference>
<feature type="binding site" evidence="6">
    <location>
        <position position="464"/>
    </location>
    <ligand>
        <name>(S)-malate</name>
        <dbReference type="ChEBI" id="CHEBI:15589"/>
    </ligand>
</feature>
<evidence type="ECO:0000259" key="10">
    <source>
        <dbReference type="SMART" id="SM01274"/>
    </source>
</evidence>
<dbReference type="NCBIfam" id="NF010052">
    <property type="entry name" value="PRK13529.1"/>
    <property type="match status" value="1"/>
</dbReference>
<keyword evidence="4 8" id="KW-0560">Oxidoreductase</keyword>
<evidence type="ECO:0000256" key="2">
    <source>
        <dbReference type="ARBA" id="ARBA00008785"/>
    </source>
</evidence>
<dbReference type="Gene3D" id="3.40.50.10380">
    <property type="entry name" value="Malic enzyme, N-terminal domain"/>
    <property type="match status" value="1"/>
</dbReference>
<dbReference type="InterPro" id="IPR015884">
    <property type="entry name" value="Malic_enzyme_CS"/>
</dbReference>
<dbReference type="InterPro" id="IPR012301">
    <property type="entry name" value="Malic_N_dom"/>
</dbReference>
<keyword evidence="3 7" id="KW-0479">Metal-binding</keyword>
<feature type="binding site" evidence="7">
    <location>
        <position position="321"/>
    </location>
    <ligand>
        <name>a divalent metal cation</name>
        <dbReference type="ChEBI" id="CHEBI:60240"/>
    </ligand>
</feature>
<dbReference type="CDD" id="cd05312">
    <property type="entry name" value="NAD_bind_1_malic_enz"/>
    <property type="match status" value="1"/>
</dbReference>
<evidence type="ECO:0000256" key="7">
    <source>
        <dbReference type="PIRSR" id="PIRSR000106-3"/>
    </source>
</evidence>
<dbReference type="PRINTS" id="PR00072">
    <property type="entry name" value="MALOXRDTASE"/>
</dbReference>
<dbReference type="InterPro" id="IPR037062">
    <property type="entry name" value="Malic_N_dom_sf"/>
</dbReference>
<accession>A0A0L0D1U7</accession>
<dbReference type="AlphaFoldDB" id="A0A0L0D1U7"/>
<dbReference type="RefSeq" id="XP_013763156.1">
    <property type="nucleotide sequence ID" value="XM_013907702.1"/>
</dbReference>
<comment type="cofactor">
    <cofactor evidence="1">
        <name>Mn(2+)</name>
        <dbReference type="ChEBI" id="CHEBI:29035"/>
    </cofactor>
</comment>
<evidence type="ECO:0000256" key="1">
    <source>
        <dbReference type="ARBA" id="ARBA00001936"/>
    </source>
</evidence>
<dbReference type="GO" id="GO:0004471">
    <property type="term" value="F:malate dehydrogenase (decarboxylating) (NAD+) activity"/>
    <property type="evidence" value="ECO:0007669"/>
    <property type="project" value="TreeGrafter"/>
</dbReference>
<feature type="active site" description="Proton acceptor" evidence="5">
    <location>
        <position position="226"/>
    </location>
</feature>
<dbReference type="SUPFAM" id="SSF53223">
    <property type="entry name" value="Aminoacid dehydrogenase-like, N-terminal domain"/>
    <property type="match status" value="1"/>
</dbReference>
<evidence type="ECO:0000256" key="6">
    <source>
        <dbReference type="PIRSR" id="PIRSR000106-2"/>
    </source>
</evidence>
<evidence type="ECO:0000256" key="3">
    <source>
        <dbReference type="ARBA" id="ARBA00022723"/>
    </source>
</evidence>
<comment type="similarity">
    <text evidence="2 8">Belongs to the malic enzymes family.</text>
</comment>
<dbReference type="Pfam" id="PF00390">
    <property type="entry name" value="malic"/>
    <property type="match status" value="1"/>
</dbReference>
<dbReference type="PANTHER" id="PTHR23406">
    <property type="entry name" value="MALIC ENZYME-RELATED"/>
    <property type="match status" value="1"/>
</dbReference>
<dbReference type="GeneID" id="25560113"/>
<keyword evidence="12" id="KW-1185">Reference proteome</keyword>
<proteinExistence type="inferred from homology"/>